<comment type="caution">
    <text evidence="2">The sequence shown here is derived from an EMBL/GenBank/DDBJ whole genome shotgun (WGS) entry which is preliminary data.</text>
</comment>
<keyword evidence="3" id="KW-1185">Reference proteome</keyword>
<organism evidence="2 3">
    <name type="scientific">Flavobacterium pisciphilum</name>
    <dbReference type="NCBI Taxonomy" id="2893755"/>
    <lineage>
        <taxon>Bacteria</taxon>
        <taxon>Pseudomonadati</taxon>
        <taxon>Bacteroidota</taxon>
        <taxon>Flavobacteriia</taxon>
        <taxon>Flavobacteriales</taxon>
        <taxon>Flavobacteriaceae</taxon>
        <taxon>Flavobacterium</taxon>
    </lineage>
</organism>
<protein>
    <recommendedName>
        <fullName evidence="4">Lipoprotein</fullName>
    </recommendedName>
</protein>
<proteinExistence type="predicted"/>
<accession>A0ABS8MZR1</accession>
<dbReference type="Proteomes" id="UP001430919">
    <property type="component" value="Unassembled WGS sequence"/>
</dbReference>
<sequence length="201" mass="22505">MKKTIFIGLALISLYSCQKKETPADEVKNIDSTTMEAEAKTDSILVNDKSRGIDNQVVDLIRKQLTTVLLKDDLAAMTKEDRFFYYDTFDLNNDGKDEYIIGFSSPYFCGTGGCSGFVLNNDGSLLNKFTVTDFPLFVGKGTSEKFHDLIVSSKGVLYNVKMKNGKYPSNPSVQEKRNGDVPEESPTILDIDNKKYQKISF</sequence>
<evidence type="ECO:0000313" key="3">
    <source>
        <dbReference type="Proteomes" id="UP001430919"/>
    </source>
</evidence>
<feature type="region of interest" description="Disordered" evidence="1">
    <location>
        <begin position="168"/>
        <end position="187"/>
    </location>
</feature>
<dbReference type="RefSeq" id="WP_229990270.1">
    <property type="nucleotide sequence ID" value="NZ_JAJJMO010000001.1"/>
</dbReference>
<reference evidence="2" key="1">
    <citation type="submission" date="2021-11" db="EMBL/GenBank/DDBJ databases">
        <title>Description of novel Flavobacterium species.</title>
        <authorList>
            <person name="Saticioglu I.B."/>
            <person name="Ay H."/>
            <person name="Altun S."/>
            <person name="Duman M."/>
        </authorList>
    </citation>
    <scope>NUCLEOTIDE SEQUENCE</scope>
    <source>
        <strain evidence="2">F-65</strain>
    </source>
</reference>
<evidence type="ECO:0000313" key="2">
    <source>
        <dbReference type="EMBL" id="MCC9073335.1"/>
    </source>
</evidence>
<gene>
    <name evidence="2" type="ORF">LNQ49_17290</name>
</gene>
<evidence type="ECO:0008006" key="4">
    <source>
        <dbReference type="Google" id="ProtNLM"/>
    </source>
</evidence>
<evidence type="ECO:0000256" key="1">
    <source>
        <dbReference type="SAM" id="MobiDB-lite"/>
    </source>
</evidence>
<dbReference type="PROSITE" id="PS51257">
    <property type="entry name" value="PROKAR_LIPOPROTEIN"/>
    <property type="match status" value="1"/>
</dbReference>
<dbReference type="EMBL" id="JAJJMO010000001">
    <property type="protein sequence ID" value="MCC9073335.1"/>
    <property type="molecule type" value="Genomic_DNA"/>
</dbReference>
<name>A0ABS8MZR1_9FLAO</name>